<sequence length="92" mass="9545">MSGLDPAVAWLEEQANVFAALPDNAARPTVPPYLVYNGAEQPPPTALHHATMPVTGGIAHVAVDGPIPDGLTEALDDLARTTIRNHGGEATL</sequence>
<evidence type="ECO:0000313" key="2">
    <source>
        <dbReference type="Proteomes" id="UP001595698"/>
    </source>
</evidence>
<keyword evidence="2" id="KW-1185">Reference proteome</keyword>
<proteinExistence type="predicted"/>
<reference evidence="2" key="1">
    <citation type="journal article" date="2019" name="Int. J. Syst. Evol. Microbiol.">
        <title>The Global Catalogue of Microorganisms (GCM) 10K type strain sequencing project: providing services to taxonomists for standard genome sequencing and annotation.</title>
        <authorList>
            <consortium name="The Broad Institute Genomics Platform"/>
            <consortium name="The Broad Institute Genome Sequencing Center for Infectious Disease"/>
            <person name="Wu L."/>
            <person name="Ma J."/>
        </authorList>
    </citation>
    <scope>NUCLEOTIDE SEQUENCE [LARGE SCALE GENOMIC DNA]</scope>
    <source>
        <strain evidence="2">TBRC 7912</strain>
    </source>
</reference>
<dbReference type="EMBL" id="JBHSBC010000039">
    <property type="protein sequence ID" value="MFC3984918.1"/>
    <property type="molecule type" value="Genomic_DNA"/>
</dbReference>
<evidence type="ECO:0000313" key="1">
    <source>
        <dbReference type="EMBL" id="MFC3984918.1"/>
    </source>
</evidence>
<accession>A0ABV8FBX9</accession>
<dbReference type="Proteomes" id="UP001595698">
    <property type="component" value="Unassembled WGS sequence"/>
</dbReference>
<organism evidence="1 2">
    <name type="scientific">Streptosporangium jomthongense</name>
    <dbReference type="NCBI Taxonomy" id="1193683"/>
    <lineage>
        <taxon>Bacteria</taxon>
        <taxon>Bacillati</taxon>
        <taxon>Actinomycetota</taxon>
        <taxon>Actinomycetes</taxon>
        <taxon>Streptosporangiales</taxon>
        <taxon>Streptosporangiaceae</taxon>
        <taxon>Streptosporangium</taxon>
    </lineage>
</organism>
<gene>
    <name evidence="1" type="ORF">ACFOYY_32660</name>
</gene>
<name>A0ABV8FBX9_9ACTN</name>
<dbReference type="RefSeq" id="WP_386194929.1">
    <property type="nucleotide sequence ID" value="NZ_JBHSBC010000039.1"/>
</dbReference>
<protein>
    <submittedName>
        <fullName evidence="1">Uncharacterized protein</fullName>
    </submittedName>
</protein>
<comment type="caution">
    <text evidence="1">The sequence shown here is derived from an EMBL/GenBank/DDBJ whole genome shotgun (WGS) entry which is preliminary data.</text>
</comment>